<dbReference type="AlphaFoldDB" id="A0A158CID4"/>
<name>A0A158CID4_9BURK</name>
<evidence type="ECO:0000313" key="1">
    <source>
        <dbReference type="EMBL" id="SAK82042.1"/>
    </source>
</evidence>
<keyword evidence="2" id="KW-1185">Reference proteome</keyword>
<dbReference type="OrthoDB" id="6006744at2"/>
<comment type="caution">
    <text evidence="1">The sequence shown here is derived from an EMBL/GenBank/DDBJ whole genome shotgun (WGS) entry which is preliminary data.</text>
</comment>
<evidence type="ECO:0000313" key="2">
    <source>
        <dbReference type="Proteomes" id="UP000071859"/>
    </source>
</evidence>
<accession>A0A158CID4</accession>
<reference evidence="1" key="1">
    <citation type="submission" date="2016-01" db="EMBL/GenBank/DDBJ databases">
        <authorList>
            <person name="Peeters C."/>
        </authorList>
    </citation>
    <scope>NUCLEOTIDE SEQUENCE</scope>
    <source>
        <strain evidence="1">LMG 29321</strain>
    </source>
</reference>
<organism evidence="1 2">
    <name type="scientific">Caballeronia calidae</name>
    <dbReference type="NCBI Taxonomy" id="1777139"/>
    <lineage>
        <taxon>Bacteria</taxon>
        <taxon>Pseudomonadati</taxon>
        <taxon>Pseudomonadota</taxon>
        <taxon>Betaproteobacteria</taxon>
        <taxon>Burkholderiales</taxon>
        <taxon>Burkholderiaceae</taxon>
        <taxon>Caballeronia</taxon>
    </lineage>
</organism>
<dbReference type="EMBL" id="FCOX02000020">
    <property type="protein sequence ID" value="SAK82042.1"/>
    <property type="molecule type" value="Genomic_DNA"/>
</dbReference>
<dbReference type="RefSeq" id="WP_062607206.1">
    <property type="nucleotide sequence ID" value="NZ_FCOX02000020.1"/>
</dbReference>
<sequence>MMPWTTAEIESARGVPFYVLLRFLGAYCKVDREYRSAGLAESIRVHVNYAGRDFRFVFTGEKWVNELLSPLQHGRGGAGSIDLAAHLTGLDFVRSVKICIDALNGSVSEVS</sequence>
<proteinExistence type="predicted"/>
<gene>
    <name evidence="1" type="ORF">AWB78_03979</name>
</gene>
<dbReference type="Proteomes" id="UP000071859">
    <property type="component" value="Unassembled WGS sequence"/>
</dbReference>
<protein>
    <submittedName>
        <fullName evidence="1">Uncharacterized protein</fullName>
    </submittedName>
</protein>